<accession>A0A2N3VH13</accession>
<comment type="caution">
    <text evidence="2">The sequence shown here is derived from an EMBL/GenBank/DDBJ whole genome shotgun (WGS) entry which is preliminary data.</text>
</comment>
<proteinExistence type="predicted"/>
<dbReference type="OrthoDB" id="3436785at2"/>
<protein>
    <submittedName>
        <fullName evidence="2">Uncharacterized protein</fullName>
    </submittedName>
</protein>
<dbReference type="EMBL" id="PJMW01000002">
    <property type="protein sequence ID" value="PKV80922.1"/>
    <property type="molecule type" value="Genomic_DNA"/>
</dbReference>
<dbReference type="RefSeq" id="WP_101466765.1">
    <property type="nucleotide sequence ID" value="NZ_PJMW01000002.1"/>
</dbReference>
<dbReference type="AlphaFoldDB" id="A0A2N3VH13"/>
<feature type="transmembrane region" description="Helical" evidence="1">
    <location>
        <begin position="12"/>
        <end position="31"/>
    </location>
</feature>
<keyword evidence="1" id="KW-0812">Transmembrane</keyword>
<evidence type="ECO:0000256" key="1">
    <source>
        <dbReference type="SAM" id="Phobius"/>
    </source>
</evidence>
<keyword evidence="1" id="KW-0472">Membrane</keyword>
<evidence type="ECO:0000313" key="2">
    <source>
        <dbReference type="EMBL" id="PKV80922.1"/>
    </source>
</evidence>
<keyword evidence="3" id="KW-1185">Reference proteome</keyword>
<gene>
    <name evidence="2" type="ORF">ATK86_5359</name>
</gene>
<evidence type="ECO:0000313" key="3">
    <source>
        <dbReference type="Proteomes" id="UP000233766"/>
    </source>
</evidence>
<name>A0A2N3VH13_9NOCA</name>
<organism evidence="2 3">
    <name type="scientific">Nocardia fluminea</name>
    <dbReference type="NCBI Taxonomy" id="134984"/>
    <lineage>
        <taxon>Bacteria</taxon>
        <taxon>Bacillati</taxon>
        <taxon>Actinomycetota</taxon>
        <taxon>Actinomycetes</taxon>
        <taxon>Mycobacteriales</taxon>
        <taxon>Nocardiaceae</taxon>
        <taxon>Nocardia</taxon>
    </lineage>
</organism>
<keyword evidence="1" id="KW-1133">Transmembrane helix</keyword>
<dbReference type="Proteomes" id="UP000233766">
    <property type="component" value="Unassembled WGS sequence"/>
</dbReference>
<reference evidence="2 3" key="1">
    <citation type="submission" date="2017-12" db="EMBL/GenBank/DDBJ databases">
        <title>Sequencing the genomes of 1000 Actinobacteria strains.</title>
        <authorList>
            <person name="Klenk H.-P."/>
        </authorList>
    </citation>
    <scope>NUCLEOTIDE SEQUENCE [LARGE SCALE GENOMIC DNA]</scope>
    <source>
        <strain evidence="2 3">DSM 44489</strain>
    </source>
</reference>
<sequence length="100" mass="11134">MTDLPALPWDNISSVSLALIFTWLVVTGRLVPRAIVDRLLADRDARIAYNERQFDAQQAVKYELATQNTKLLSSAELSTKLLNAIAPPTSRETHVVQGEE</sequence>